<organism evidence="1 2">
    <name type="scientific">Hymenobacter chitinivorans DSM 11115</name>
    <dbReference type="NCBI Taxonomy" id="1121954"/>
    <lineage>
        <taxon>Bacteria</taxon>
        <taxon>Pseudomonadati</taxon>
        <taxon>Bacteroidota</taxon>
        <taxon>Cytophagia</taxon>
        <taxon>Cytophagales</taxon>
        <taxon>Hymenobacteraceae</taxon>
        <taxon>Hymenobacter</taxon>
    </lineage>
</organism>
<protein>
    <recommendedName>
        <fullName evidence="3">Outer membrane protein with beta-barrel domain</fullName>
    </recommendedName>
</protein>
<keyword evidence="2" id="KW-1185">Reference proteome</keyword>
<dbReference type="Proteomes" id="UP000228535">
    <property type="component" value="Unassembled WGS sequence"/>
</dbReference>
<name>A0A2M9B4K4_9BACT</name>
<comment type="caution">
    <text evidence="1">The sequence shown here is derived from an EMBL/GenBank/DDBJ whole genome shotgun (WGS) entry which is preliminary data.</text>
</comment>
<evidence type="ECO:0000313" key="1">
    <source>
        <dbReference type="EMBL" id="PJJ52867.1"/>
    </source>
</evidence>
<reference evidence="1 2" key="1">
    <citation type="submission" date="2017-11" db="EMBL/GenBank/DDBJ databases">
        <title>Genomic Encyclopedia of Archaeal and Bacterial Type Strains, Phase II (KMG-II): From Individual Species to Whole Genera.</title>
        <authorList>
            <person name="Goeker M."/>
        </authorList>
    </citation>
    <scope>NUCLEOTIDE SEQUENCE [LARGE SCALE GENOMIC DNA]</scope>
    <source>
        <strain evidence="1 2">DSM 11115</strain>
    </source>
</reference>
<accession>A0A2M9B4K4</accession>
<dbReference type="RefSeq" id="WP_157807615.1">
    <property type="nucleotide sequence ID" value="NZ_PGFA01000003.1"/>
</dbReference>
<proteinExistence type="predicted"/>
<sequence length="424" mass="46227">MRPYLLLFLVFFACIVSVRAQTIEPGYLVLSSGDTLRGEVENDFWEDPPTAVRFRPTPTTALTTYSTLQLRGLGLGSGRRLRLELLPLDRSATTTVGHLPSSARSFQKPEQVLADVLVEGPASLLGVTLQGVHHFFVRREAQPYFEMTERNYLKLQNGVQVVADANNYQGQLLLYFGDCPAATAATARAPFTAAGLTTVVQAYNRECSATRQAGQELAADKVPANRTIIRAGLLAGVRYNSFQFDGAPGAATDVAGLNADGRVHAQFGAYADVVGGGRRLALHTALLASRFGHAQPVSLRYSKGTGSFIYRGTLLNLQVGLRRFVALSPTTQFIYGGGYEINGYLRPESEITYGASKDDFLVGFRGTALPYLEVGLVHHRFGLQVHSRLYQDQYYADYRVSVWALGAVLSYRLSADTDQPAAGK</sequence>
<dbReference type="AlphaFoldDB" id="A0A2M9B4K4"/>
<evidence type="ECO:0000313" key="2">
    <source>
        <dbReference type="Proteomes" id="UP000228535"/>
    </source>
</evidence>
<dbReference type="EMBL" id="PGFA01000003">
    <property type="protein sequence ID" value="PJJ52867.1"/>
    <property type="molecule type" value="Genomic_DNA"/>
</dbReference>
<dbReference type="OrthoDB" id="921445at2"/>
<evidence type="ECO:0008006" key="3">
    <source>
        <dbReference type="Google" id="ProtNLM"/>
    </source>
</evidence>
<gene>
    <name evidence="1" type="ORF">CLV45_3524</name>
</gene>